<accession>A0A4Q9VG68</accession>
<feature type="binding site" evidence="2">
    <location>
        <position position="37"/>
    </location>
    <ligand>
        <name>Fe cation</name>
        <dbReference type="ChEBI" id="CHEBI:24875"/>
    </ligand>
</feature>
<dbReference type="InterPro" id="IPR011051">
    <property type="entry name" value="RmlC_Cupin_sf"/>
</dbReference>
<evidence type="ECO:0000256" key="3">
    <source>
        <dbReference type="RuleBase" id="RU003457"/>
    </source>
</evidence>
<dbReference type="GO" id="GO:0046872">
    <property type="term" value="F:metal ion binding"/>
    <property type="evidence" value="ECO:0007669"/>
    <property type="project" value="UniProtKB-KW"/>
</dbReference>
<dbReference type="InterPro" id="IPR012093">
    <property type="entry name" value="Pirin"/>
</dbReference>
<comment type="similarity">
    <text evidence="1 3">Belongs to the pirin family.</text>
</comment>
<feature type="binding site" evidence="2">
    <location>
        <position position="81"/>
    </location>
    <ligand>
        <name>Fe cation</name>
        <dbReference type="ChEBI" id="CHEBI:24875"/>
    </ligand>
</feature>
<dbReference type="CDD" id="cd02909">
    <property type="entry name" value="cupin_pirin_N"/>
    <property type="match status" value="1"/>
</dbReference>
<organism evidence="6 7">
    <name type="scientific">Siculibacillus lacustris</name>
    <dbReference type="NCBI Taxonomy" id="1549641"/>
    <lineage>
        <taxon>Bacteria</taxon>
        <taxon>Pseudomonadati</taxon>
        <taxon>Pseudomonadota</taxon>
        <taxon>Alphaproteobacteria</taxon>
        <taxon>Hyphomicrobiales</taxon>
        <taxon>Ancalomicrobiaceae</taxon>
        <taxon>Siculibacillus</taxon>
    </lineage>
</organism>
<gene>
    <name evidence="6" type="ORF">EYW49_19110</name>
</gene>
<dbReference type="AlphaFoldDB" id="A0A4Q9VG68"/>
<evidence type="ECO:0000313" key="6">
    <source>
        <dbReference type="EMBL" id="TBW33981.1"/>
    </source>
</evidence>
<dbReference type="Gene3D" id="2.60.120.10">
    <property type="entry name" value="Jelly Rolls"/>
    <property type="match status" value="2"/>
</dbReference>
<comment type="caution">
    <text evidence="6">The sequence shown here is derived from an EMBL/GenBank/DDBJ whole genome shotgun (WGS) entry which is preliminary data.</text>
</comment>
<feature type="domain" description="Pirin N-terminal" evidence="4">
    <location>
        <begin position="9"/>
        <end position="103"/>
    </location>
</feature>
<feature type="domain" description="Pirin C-terminal" evidence="5">
    <location>
        <begin position="161"/>
        <end position="263"/>
    </location>
</feature>
<evidence type="ECO:0000256" key="1">
    <source>
        <dbReference type="ARBA" id="ARBA00008416"/>
    </source>
</evidence>
<dbReference type="Pfam" id="PF02678">
    <property type="entry name" value="Pirin"/>
    <property type="match status" value="1"/>
</dbReference>
<dbReference type="OrthoDB" id="9780903at2"/>
<protein>
    <submittedName>
        <fullName evidence="6">Pirin family protein</fullName>
    </submittedName>
</protein>
<dbReference type="EMBL" id="SJFN01000037">
    <property type="protein sequence ID" value="TBW33981.1"/>
    <property type="molecule type" value="Genomic_DNA"/>
</dbReference>
<feature type="binding site" evidence="2">
    <location>
        <position position="39"/>
    </location>
    <ligand>
        <name>Fe cation</name>
        <dbReference type="ChEBI" id="CHEBI:24875"/>
    </ligand>
</feature>
<comment type="cofactor">
    <cofactor evidence="2">
        <name>Fe cation</name>
        <dbReference type="ChEBI" id="CHEBI:24875"/>
    </cofactor>
    <text evidence="2">Binds 1 Fe cation per subunit.</text>
</comment>
<dbReference type="CDD" id="cd02247">
    <property type="entry name" value="cupin_pirin_C"/>
    <property type="match status" value="1"/>
</dbReference>
<evidence type="ECO:0000259" key="5">
    <source>
        <dbReference type="Pfam" id="PF05726"/>
    </source>
</evidence>
<sequence length="268" mass="27506">MFGDLAFTAALSPFLMFDWAAPTPFAPSPVPRGVGAHPHRGFETVTLVYDGVVEHRDSAGHAGAIGPGDVQWMTAGSGVLHEEKHGRAFAARGGTASMAQLWVNLPAAAKMTAPRYQAIVAAEIPTVTTAGGRVRVVAGTLTDPAGTVHVGPAATVTPLSVWDGTLGADEVFAAPVAAGWTTLVAVLDGAVRVGGSRVAGGTVALLASDGDGVAIAAEGEDARFLVLAGEPIAEPIAHYGPFVMNTREELWMAMDDFQSGRMGVLEDV</sequence>
<dbReference type="PIRSF" id="PIRSF006232">
    <property type="entry name" value="Pirin"/>
    <property type="match status" value="1"/>
</dbReference>
<name>A0A4Q9VG68_9HYPH</name>
<evidence type="ECO:0000256" key="2">
    <source>
        <dbReference type="PIRSR" id="PIRSR006232-1"/>
    </source>
</evidence>
<dbReference type="SUPFAM" id="SSF51182">
    <property type="entry name" value="RmlC-like cupins"/>
    <property type="match status" value="1"/>
</dbReference>
<keyword evidence="2" id="KW-0408">Iron</keyword>
<proteinExistence type="inferred from homology"/>
<keyword evidence="2" id="KW-0479">Metal-binding</keyword>
<dbReference type="Pfam" id="PF05726">
    <property type="entry name" value="Pirin_C"/>
    <property type="match status" value="1"/>
</dbReference>
<dbReference type="InterPro" id="IPR014710">
    <property type="entry name" value="RmlC-like_jellyroll"/>
</dbReference>
<dbReference type="InterPro" id="IPR003829">
    <property type="entry name" value="Pirin_N_dom"/>
</dbReference>
<dbReference type="PANTHER" id="PTHR43594">
    <property type="entry name" value="QUERCETIN 2,3-DIOXYGENASE"/>
    <property type="match status" value="1"/>
</dbReference>
<evidence type="ECO:0000313" key="7">
    <source>
        <dbReference type="Proteomes" id="UP000292781"/>
    </source>
</evidence>
<keyword evidence="7" id="KW-1185">Reference proteome</keyword>
<dbReference type="InterPro" id="IPR008778">
    <property type="entry name" value="Pirin_C_dom"/>
</dbReference>
<dbReference type="InterPro" id="IPR053186">
    <property type="entry name" value="QDO-related"/>
</dbReference>
<reference evidence="6 7" key="1">
    <citation type="submission" date="2019-02" db="EMBL/GenBank/DDBJ databases">
        <title>Siculibacillus lacustris gen. nov., sp. nov., a new rosette-forming bacterium isolated from a freshwater crater lake (Lake St. Ana, Romania).</title>
        <authorList>
            <person name="Felfoldi T."/>
            <person name="Marton Z."/>
            <person name="Szabo A."/>
            <person name="Mentes A."/>
            <person name="Boka K."/>
            <person name="Marialigeti K."/>
            <person name="Mathe I."/>
            <person name="Koncz M."/>
            <person name="Schumann P."/>
            <person name="Toth E."/>
        </authorList>
    </citation>
    <scope>NUCLEOTIDE SEQUENCE [LARGE SCALE GENOMIC DNA]</scope>
    <source>
        <strain evidence="6 7">SA-279</strain>
    </source>
</reference>
<evidence type="ECO:0000259" key="4">
    <source>
        <dbReference type="Pfam" id="PF02678"/>
    </source>
</evidence>
<dbReference type="Proteomes" id="UP000292781">
    <property type="component" value="Unassembled WGS sequence"/>
</dbReference>
<feature type="binding site" evidence="2">
    <location>
        <position position="83"/>
    </location>
    <ligand>
        <name>Fe cation</name>
        <dbReference type="ChEBI" id="CHEBI:24875"/>
    </ligand>
</feature>
<dbReference type="PANTHER" id="PTHR43594:SF1">
    <property type="entry name" value="QUERCETIN 2,3-DIOXYGENASE PA2418-RELATED"/>
    <property type="match status" value="1"/>
</dbReference>